<feature type="domain" description="F-box" evidence="1">
    <location>
        <begin position="1"/>
        <end position="46"/>
    </location>
</feature>
<dbReference type="InterPro" id="IPR006527">
    <property type="entry name" value="F-box-assoc_dom_typ1"/>
</dbReference>
<dbReference type="CDD" id="cd22157">
    <property type="entry name" value="F-box_AtFBW1-like"/>
    <property type="match status" value="2"/>
</dbReference>
<dbReference type="InterPro" id="IPR036047">
    <property type="entry name" value="F-box-like_dom_sf"/>
</dbReference>
<proteinExistence type="predicted"/>
<dbReference type="PANTHER" id="PTHR31672">
    <property type="entry name" value="BNACNNG10540D PROTEIN"/>
    <property type="match status" value="1"/>
</dbReference>
<dbReference type="InterPro" id="IPR050796">
    <property type="entry name" value="SCF_F-box_component"/>
</dbReference>
<dbReference type="Proteomes" id="UP000306102">
    <property type="component" value="Unassembled WGS sequence"/>
</dbReference>
<dbReference type="Gene3D" id="1.20.1280.50">
    <property type="match status" value="2"/>
</dbReference>
<dbReference type="Pfam" id="PF07734">
    <property type="entry name" value="FBA_1"/>
    <property type="match status" value="1"/>
</dbReference>
<dbReference type="PROSITE" id="PS50181">
    <property type="entry name" value="FBOX"/>
    <property type="match status" value="2"/>
</dbReference>
<feature type="domain" description="F-box" evidence="1">
    <location>
        <begin position="116"/>
        <end position="163"/>
    </location>
</feature>
<gene>
    <name evidence="2" type="ORF">TEA_006766</name>
</gene>
<organism evidence="2 3">
    <name type="scientific">Camellia sinensis var. sinensis</name>
    <name type="common">China tea</name>
    <dbReference type="NCBI Taxonomy" id="542762"/>
    <lineage>
        <taxon>Eukaryota</taxon>
        <taxon>Viridiplantae</taxon>
        <taxon>Streptophyta</taxon>
        <taxon>Embryophyta</taxon>
        <taxon>Tracheophyta</taxon>
        <taxon>Spermatophyta</taxon>
        <taxon>Magnoliopsida</taxon>
        <taxon>eudicotyledons</taxon>
        <taxon>Gunneridae</taxon>
        <taxon>Pentapetalae</taxon>
        <taxon>asterids</taxon>
        <taxon>Ericales</taxon>
        <taxon>Theaceae</taxon>
        <taxon>Camellia</taxon>
    </lineage>
</organism>
<dbReference type="InterPro" id="IPR017451">
    <property type="entry name" value="F-box-assoc_interact_dom"/>
</dbReference>
<dbReference type="SMART" id="SM00256">
    <property type="entry name" value="FBOX"/>
    <property type="match status" value="2"/>
</dbReference>
<name>A0A4S4D6U6_CAMSN</name>
<evidence type="ECO:0000313" key="3">
    <source>
        <dbReference type="Proteomes" id="UP000306102"/>
    </source>
</evidence>
<reference evidence="2 3" key="1">
    <citation type="journal article" date="2018" name="Proc. Natl. Acad. Sci. U.S.A.">
        <title>Draft genome sequence of Camellia sinensis var. sinensis provides insights into the evolution of the tea genome and tea quality.</title>
        <authorList>
            <person name="Wei C."/>
            <person name="Yang H."/>
            <person name="Wang S."/>
            <person name="Zhao J."/>
            <person name="Liu C."/>
            <person name="Gao L."/>
            <person name="Xia E."/>
            <person name="Lu Y."/>
            <person name="Tai Y."/>
            <person name="She G."/>
            <person name="Sun J."/>
            <person name="Cao H."/>
            <person name="Tong W."/>
            <person name="Gao Q."/>
            <person name="Li Y."/>
            <person name="Deng W."/>
            <person name="Jiang X."/>
            <person name="Wang W."/>
            <person name="Chen Q."/>
            <person name="Zhang S."/>
            <person name="Li H."/>
            <person name="Wu J."/>
            <person name="Wang P."/>
            <person name="Li P."/>
            <person name="Shi C."/>
            <person name="Zheng F."/>
            <person name="Jian J."/>
            <person name="Huang B."/>
            <person name="Shan D."/>
            <person name="Shi M."/>
            <person name="Fang C."/>
            <person name="Yue Y."/>
            <person name="Li F."/>
            <person name="Li D."/>
            <person name="Wei S."/>
            <person name="Han B."/>
            <person name="Jiang C."/>
            <person name="Yin Y."/>
            <person name="Xia T."/>
            <person name="Zhang Z."/>
            <person name="Bennetzen J.L."/>
            <person name="Zhao S."/>
            <person name="Wan X."/>
        </authorList>
    </citation>
    <scope>NUCLEOTIDE SEQUENCE [LARGE SCALE GENOMIC DNA]</scope>
    <source>
        <strain evidence="3">cv. Shuchazao</strain>
        <tissue evidence="2">Leaf</tissue>
    </source>
</reference>
<dbReference type="SUPFAM" id="SSF81383">
    <property type="entry name" value="F-box domain"/>
    <property type="match status" value="2"/>
</dbReference>
<dbReference type="Pfam" id="PF00646">
    <property type="entry name" value="F-box"/>
    <property type="match status" value="2"/>
</dbReference>
<dbReference type="EMBL" id="SDRB02012461">
    <property type="protein sequence ID" value="THF97673.1"/>
    <property type="molecule type" value="Genomic_DNA"/>
</dbReference>
<dbReference type="InterPro" id="IPR001810">
    <property type="entry name" value="F-box_dom"/>
</dbReference>
<dbReference type="AlphaFoldDB" id="A0A4S4D6U6"/>
<evidence type="ECO:0000313" key="2">
    <source>
        <dbReference type="EMBL" id="THF97673.1"/>
    </source>
</evidence>
<keyword evidence="3" id="KW-1185">Reference proteome</keyword>
<evidence type="ECO:0000259" key="1">
    <source>
        <dbReference type="PROSITE" id="PS50181"/>
    </source>
</evidence>
<dbReference type="PANTHER" id="PTHR31672:SF10">
    <property type="entry name" value="F-BOX DOMAIN-CONTAINING PROTEIN"/>
    <property type="match status" value="1"/>
</dbReference>
<comment type="caution">
    <text evidence="2">The sequence shown here is derived from an EMBL/GenBank/DDBJ whole genome shotgun (WGS) entry which is preliminary data.</text>
</comment>
<dbReference type="NCBIfam" id="TIGR01640">
    <property type="entry name" value="F_box_assoc_1"/>
    <property type="match status" value="1"/>
</dbReference>
<sequence length="511" mass="58755">MSDYIPEELLMDIFARLPVKSLIRLRSVCNSWYSLISSPSYITTHLNRTKKSNTTLPQLLIKCESVYQQHYLSCFDDEMFGVKYEELESPFDISVKFFDIKGSCNGFRADEGRTNRIMSDYIPEELLIDIFARLPVKSLIRLRLVCKSWYSLISKPSFITTHLNRTKKSNTALPQLLIKCESAYQQHYLSCFDDETFGVKYEELESPFDISVKFFDILGSYNGLCLLKASCEVDFFLWNPSIKKILTLPPIKVTTFPDHSYTDGVAVGFGFDQNSNDYKVVLIRYLFRSISLRYVCQGVELYELSTHSWRSIHGVGCFRYEIFRNTPYVFLNGAVHWVASVRRLTAFMVVAFDMSDQVFREMALPNRLVRGSPNHVFNVSPCEMMRVAILGESLAVIQSDLDINPRTFDIWVMEEYGVVESWTKRSTIVLQGEFWRVVGLRKNGDVLMVAEGEGDNELVLCDSQSQQIRHLGVRGYHYCFQVVSYIESLVGLDGTVTVANKKASRRKREAS</sequence>
<protein>
    <recommendedName>
        <fullName evidence="1">F-box domain-containing protein</fullName>
    </recommendedName>
</protein>
<accession>A0A4S4D6U6</accession>